<organism evidence="2 3">
    <name type="scientific">Ophiocordyceps polyrhachis-furcata BCC 54312</name>
    <dbReference type="NCBI Taxonomy" id="1330021"/>
    <lineage>
        <taxon>Eukaryota</taxon>
        <taxon>Fungi</taxon>
        <taxon>Dikarya</taxon>
        <taxon>Ascomycota</taxon>
        <taxon>Pezizomycotina</taxon>
        <taxon>Sordariomycetes</taxon>
        <taxon>Hypocreomycetidae</taxon>
        <taxon>Hypocreales</taxon>
        <taxon>Ophiocordycipitaceae</taxon>
        <taxon>Ophiocordyceps</taxon>
    </lineage>
</organism>
<evidence type="ECO:0000256" key="1">
    <source>
        <dbReference type="SAM" id="MobiDB-lite"/>
    </source>
</evidence>
<feature type="region of interest" description="Disordered" evidence="1">
    <location>
        <begin position="1"/>
        <end position="38"/>
    </location>
</feature>
<sequence>MPAASSSVHVGVGTDTGTESELVVSHAARQKTSADRRSPICRDDIQRWIDGAGPSFVYLSLLDRNSFKTQSADGRGQTSLQKRSGLRMHRAAVMKRRSCLGVDDYVGARVLGFHQGRLATSAGDIGFGSRLPRNVARGWATSRLARRPRDG</sequence>
<evidence type="ECO:0000313" key="3">
    <source>
        <dbReference type="Proteomes" id="UP000253664"/>
    </source>
</evidence>
<dbReference type="Proteomes" id="UP000253664">
    <property type="component" value="Unassembled WGS sequence"/>
</dbReference>
<gene>
    <name evidence="2" type="ORF">L249_0069</name>
</gene>
<keyword evidence="3" id="KW-1185">Reference proteome</keyword>
<comment type="caution">
    <text evidence="2">The sequence shown here is derived from an EMBL/GenBank/DDBJ whole genome shotgun (WGS) entry which is preliminary data.</text>
</comment>
<dbReference type="AlphaFoldDB" id="A0A367LD22"/>
<name>A0A367LD22_9HYPO</name>
<proteinExistence type="predicted"/>
<evidence type="ECO:0000313" key="2">
    <source>
        <dbReference type="EMBL" id="RCI12315.1"/>
    </source>
</evidence>
<reference evidence="2 3" key="1">
    <citation type="journal article" date="2015" name="BMC Genomics">
        <title>Insights from the genome of Ophiocordyceps polyrhachis-furcata to pathogenicity and host specificity in insect fungi.</title>
        <authorList>
            <person name="Wichadakul D."/>
            <person name="Kobmoo N."/>
            <person name="Ingsriswang S."/>
            <person name="Tangphatsornruang S."/>
            <person name="Chantasingh D."/>
            <person name="Luangsa-ard J.J."/>
            <person name="Eurwilaichitr L."/>
        </authorList>
    </citation>
    <scope>NUCLEOTIDE SEQUENCE [LARGE SCALE GENOMIC DNA]</scope>
    <source>
        <strain evidence="2 3">BCC 54312</strain>
    </source>
</reference>
<accession>A0A367LD22</accession>
<dbReference type="OrthoDB" id="10471167at2759"/>
<dbReference type="EMBL" id="LKCN02000007">
    <property type="protein sequence ID" value="RCI12315.1"/>
    <property type="molecule type" value="Genomic_DNA"/>
</dbReference>
<protein>
    <submittedName>
        <fullName evidence="2">Uncharacterized protein</fullName>
    </submittedName>
</protein>